<proteinExistence type="predicted"/>
<evidence type="ECO:0000313" key="3">
    <source>
        <dbReference type="Proteomes" id="UP000324629"/>
    </source>
</evidence>
<keyword evidence="3" id="KW-1185">Reference proteome</keyword>
<dbReference type="PANTHER" id="PTHR10841">
    <property type="entry name" value="SYNAPSIN"/>
    <property type="match status" value="1"/>
</dbReference>
<protein>
    <submittedName>
        <fullName evidence="2">Synapsin</fullName>
    </submittedName>
</protein>
<dbReference type="InterPro" id="IPR016185">
    <property type="entry name" value="PreATP-grasp_dom_sf"/>
</dbReference>
<dbReference type="EMBL" id="QNGE01002019">
    <property type="protein sequence ID" value="KAA3676378.1"/>
    <property type="molecule type" value="Genomic_DNA"/>
</dbReference>
<evidence type="ECO:0000259" key="1">
    <source>
        <dbReference type="Pfam" id="PF02078"/>
    </source>
</evidence>
<sequence length="131" mass="15217">MFLFYTFYLTRGKYFRGRKILGDWEIRVEQAQFSEITMTAYSDQGCVINIYHNSSHMKPARSFKPDFVLIRQHASGANEDWQAVLTGLMYAGTPCMNTLHAVYNMKNRPWLVSGSSEKKLVSWTYLTNDLN</sequence>
<organism evidence="2 3">
    <name type="scientific">Paragonimus westermani</name>
    <dbReference type="NCBI Taxonomy" id="34504"/>
    <lineage>
        <taxon>Eukaryota</taxon>
        <taxon>Metazoa</taxon>
        <taxon>Spiralia</taxon>
        <taxon>Lophotrochozoa</taxon>
        <taxon>Platyhelminthes</taxon>
        <taxon>Trematoda</taxon>
        <taxon>Digenea</taxon>
        <taxon>Plagiorchiida</taxon>
        <taxon>Troglotremata</taxon>
        <taxon>Troglotrematidae</taxon>
        <taxon>Paragonimus</taxon>
    </lineage>
</organism>
<dbReference type="GO" id="GO:0007269">
    <property type="term" value="P:neurotransmitter secretion"/>
    <property type="evidence" value="ECO:0007669"/>
    <property type="project" value="InterPro"/>
</dbReference>
<dbReference type="PANTHER" id="PTHR10841:SF17">
    <property type="entry name" value="SYNAPSIN"/>
    <property type="match status" value="1"/>
</dbReference>
<dbReference type="Proteomes" id="UP000324629">
    <property type="component" value="Unassembled WGS sequence"/>
</dbReference>
<dbReference type="AlphaFoldDB" id="A0A5J4NMW0"/>
<comment type="caution">
    <text evidence="2">The sequence shown here is derived from an EMBL/GenBank/DDBJ whole genome shotgun (WGS) entry which is preliminary data.</text>
</comment>
<feature type="domain" description="Synapsin pre-ATP-grasp" evidence="1">
    <location>
        <begin position="13"/>
        <end position="95"/>
    </location>
</feature>
<dbReference type="Pfam" id="PF02078">
    <property type="entry name" value="Synapsin"/>
    <property type="match status" value="1"/>
</dbReference>
<dbReference type="GO" id="GO:0030672">
    <property type="term" value="C:synaptic vesicle membrane"/>
    <property type="evidence" value="ECO:0007669"/>
    <property type="project" value="TreeGrafter"/>
</dbReference>
<dbReference type="Gene3D" id="3.40.50.20">
    <property type="match status" value="1"/>
</dbReference>
<gene>
    <name evidence="2" type="ORF">DEA37_0013579</name>
</gene>
<dbReference type="InterPro" id="IPR001359">
    <property type="entry name" value="Synapsin"/>
</dbReference>
<dbReference type="SUPFAM" id="SSF52440">
    <property type="entry name" value="PreATP-grasp domain"/>
    <property type="match status" value="1"/>
</dbReference>
<reference evidence="2 3" key="1">
    <citation type="journal article" date="2019" name="Gigascience">
        <title>Whole-genome sequence of the oriental lung fluke Paragonimus westermani.</title>
        <authorList>
            <person name="Oey H."/>
            <person name="Zakrzewski M."/>
            <person name="Narain K."/>
            <person name="Devi K.R."/>
            <person name="Agatsuma T."/>
            <person name="Nawaratna S."/>
            <person name="Gobert G.N."/>
            <person name="Jones M.K."/>
            <person name="Ragan M.A."/>
            <person name="McManus D.P."/>
            <person name="Krause L."/>
        </authorList>
    </citation>
    <scope>NUCLEOTIDE SEQUENCE [LARGE SCALE GENOMIC DNA]</scope>
    <source>
        <strain evidence="2 3">IND2009</strain>
    </source>
</reference>
<dbReference type="PRINTS" id="PR01368">
    <property type="entry name" value="SYNAPSIN"/>
</dbReference>
<evidence type="ECO:0000313" key="2">
    <source>
        <dbReference type="EMBL" id="KAA3676378.1"/>
    </source>
</evidence>
<accession>A0A5J4NMW0</accession>
<name>A0A5J4NMW0_9TREM</name>
<dbReference type="InterPro" id="IPR020897">
    <property type="entry name" value="Synapsin_pre-ATP-grasp_dom"/>
</dbReference>